<organism evidence="2 3">
    <name type="scientific">Ilex paraguariensis</name>
    <name type="common">yerba mate</name>
    <dbReference type="NCBI Taxonomy" id="185542"/>
    <lineage>
        <taxon>Eukaryota</taxon>
        <taxon>Viridiplantae</taxon>
        <taxon>Streptophyta</taxon>
        <taxon>Embryophyta</taxon>
        <taxon>Tracheophyta</taxon>
        <taxon>Spermatophyta</taxon>
        <taxon>Magnoliopsida</taxon>
        <taxon>eudicotyledons</taxon>
        <taxon>Gunneridae</taxon>
        <taxon>Pentapetalae</taxon>
        <taxon>asterids</taxon>
        <taxon>campanulids</taxon>
        <taxon>Aquifoliales</taxon>
        <taxon>Aquifoliaceae</taxon>
        <taxon>Ilex</taxon>
    </lineage>
</organism>
<evidence type="ECO:0000313" key="3">
    <source>
        <dbReference type="Proteomes" id="UP001642360"/>
    </source>
</evidence>
<sequence>MKMTVSRVGKEEKNDKGSSPKGGDATQRKFIFGRYADVDMLSQLKALALDPCNSELLQDEISPLRDQTLTVRNLMALSDTEFPWRKRKLHQFLKDKFGVVPVLASGVSNQQKVTILNIGQLSQTSSISSLLNSVGSTESLGQKPLLTSHSSSSLLTFEDDFQEKQLSSDFSFMDYATDWSPPNSDVSPLVDSDESITNTLSPENLTIQDTPSMDLGDSVHSLSSSELVSKQTHLQKPRQSIWFSNFIGDHFQRMAIPVGPHFQADVPDWTGPFNKGILNSKICDPETSRWFGTRLWPIEDKNKKQTGKAVGKGRSDSCLCMSPGSTDCINFHIFEERFLLQYELGPTFLSWKFDEMGEVVSKTWTLKEQQSFESLVKVSLSSNGKKFLKLALECFPYKCRRSILSYYFNVFIPRHMSVQIRSSLEEVDSDDDKVRNIKYMGLMGRHNARSTIRGSSKNMKTQYLRQRS</sequence>
<reference evidence="2 3" key="1">
    <citation type="submission" date="2024-02" db="EMBL/GenBank/DDBJ databases">
        <authorList>
            <person name="Vignale AGUSTIN F."/>
            <person name="Sosa J E."/>
            <person name="Modenutti C."/>
        </authorList>
    </citation>
    <scope>NUCLEOTIDE SEQUENCE [LARGE SCALE GENOMIC DNA]</scope>
</reference>
<comment type="caution">
    <text evidence="2">The sequence shown here is derived from an EMBL/GenBank/DDBJ whole genome shotgun (WGS) entry which is preliminary data.</text>
</comment>
<name>A0ABC8UFG3_9AQUA</name>
<dbReference type="AlphaFoldDB" id="A0ABC8UFG3"/>
<protein>
    <recommendedName>
        <fullName evidence="4">ELM2 domain-containing protein</fullName>
    </recommendedName>
</protein>
<keyword evidence="3" id="KW-1185">Reference proteome</keyword>
<dbReference type="PANTHER" id="PTHR46872">
    <property type="entry name" value="DNA BINDING PROTEIN"/>
    <property type="match status" value="1"/>
</dbReference>
<accession>A0ABC8UFG3</accession>
<feature type="compositionally biased region" description="Basic and acidic residues" evidence="1">
    <location>
        <begin position="8"/>
        <end position="18"/>
    </location>
</feature>
<dbReference type="Proteomes" id="UP001642360">
    <property type="component" value="Unassembled WGS sequence"/>
</dbReference>
<dbReference type="EMBL" id="CAUOFW020007602">
    <property type="protein sequence ID" value="CAK9179753.1"/>
    <property type="molecule type" value="Genomic_DNA"/>
</dbReference>
<evidence type="ECO:0000256" key="1">
    <source>
        <dbReference type="SAM" id="MobiDB-lite"/>
    </source>
</evidence>
<feature type="region of interest" description="Disordered" evidence="1">
    <location>
        <begin position="1"/>
        <end position="25"/>
    </location>
</feature>
<evidence type="ECO:0008006" key="4">
    <source>
        <dbReference type="Google" id="ProtNLM"/>
    </source>
</evidence>
<dbReference type="PANTHER" id="PTHR46872:SF10">
    <property type="entry name" value="MYB-LIKE DOMAIN-CONTAINING PROTEIN"/>
    <property type="match status" value="1"/>
</dbReference>
<proteinExistence type="predicted"/>
<evidence type="ECO:0000313" key="2">
    <source>
        <dbReference type="EMBL" id="CAK9179753.1"/>
    </source>
</evidence>
<gene>
    <name evidence="2" type="ORF">ILEXP_LOCUS49709</name>
</gene>